<name>A0ABT7DZ26_9NEIS</name>
<dbReference type="InterPro" id="IPR025630">
    <property type="entry name" value="DUF4288"/>
</dbReference>
<proteinExistence type="predicted"/>
<sequence>MTWFVASLVMSIRIKSGVQFELPVYENFVLMEGESSDVALKKAIAIGKKEELINDDLELDGLPARMCFEGIRKLINVSNPEPLDLDGDQPVSGTELTYSQYLIQGEEALKSLVNGDEVELKYIE</sequence>
<comment type="caution">
    <text evidence="1">The sequence shown here is derived from an EMBL/GenBank/DDBJ whole genome shotgun (WGS) entry which is preliminary data.</text>
</comment>
<dbReference type="Proteomes" id="UP001172778">
    <property type="component" value="Unassembled WGS sequence"/>
</dbReference>
<reference evidence="1" key="1">
    <citation type="submission" date="2023-03" db="EMBL/GenBank/DDBJ databases">
        <title>Chitinimonas shenzhenensis gen. nov., sp. nov., a novel member of family Burkholderiaceae isolated from activated sludge collected in Shen Zhen, China.</title>
        <authorList>
            <person name="Wang X."/>
        </authorList>
    </citation>
    <scope>NUCLEOTIDE SEQUENCE</scope>
    <source>
        <strain evidence="1">DQS-5</strain>
    </source>
</reference>
<dbReference type="EMBL" id="JARRAF010000017">
    <property type="protein sequence ID" value="MDK2125313.1"/>
    <property type="molecule type" value="Genomic_DNA"/>
</dbReference>
<keyword evidence="2" id="KW-1185">Reference proteome</keyword>
<accession>A0ABT7DZ26</accession>
<protein>
    <recommendedName>
        <fullName evidence="3">DUF4288 domain-containing protein</fullName>
    </recommendedName>
</protein>
<organism evidence="1 2">
    <name type="scientific">Parachitinimonas caeni</name>
    <dbReference type="NCBI Taxonomy" id="3031301"/>
    <lineage>
        <taxon>Bacteria</taxon>
        <taxon>Pseudomonadati</taxon>
        <taxon>Pseudomonadota</taxon>
        <taxon>Betaproteobacteria</taxon>
        <taxon>Neisseriales</taxon>
        <taxon>Chitinibacteraceae</taxon>
        <taxon>Parachitinimonas</taxon>
    </lineage>
</organism>
<dbReference type="Pfam" id="PF14119">
    <property type="entry name" value="DUF4288"/>
    <property type="match status" value="1"/>
</dbReference>
<evidence type="ECO:0000313" key="2">
    <source>
        <dbReference type="Proteomes" id="UP001172778"/>
    </source>
</evidence>
<evidence type="ECO:0000313" key="1">
    <source>
        <dbReference type="EMBL" id="MDK2125313.1"/>
    </source>
</evidence>
<dbReference type="RefSeq" id="WP_284101623.1">
    <property type="nucleotide sequence ID" value="NZ_JARRAF010000017.1"/>
</dbReference>
<gene>
    <name evidence="1" type="ORF">PZA18_14750</name>
</gene>
<evidence type="ECO:0008006" key="3">
    <source>
        <dbReference type="Google" id="ProtNLM"/>
    </source>
</evidence>